<comment type="caution">
    <text evidence="9">The sequence shown here is derived from an EMBL/GenBank/DDBJ whole genome shotgun (WGS) entry which is preliminary data.</text>
</comment>
<dbReference type="InterPro" id="IPR050710">
    <property type="entry name" value="Band7/mec-2_domain"/>
</dbReference>
<dbReference type="PANTHER" id="PTHR43327:SF2">
    <property type="entry name" value="MODULATOR OF FTSH PROTEASE HFLK"/>
    <property type="match status" value="1"/>
</dbReference>
<comment type="subcellular location">
    <subcellularLocation>
        <location evidence="1">Membrane</location>
        <topology evidence="1">Single-pass membrane protein</topology>
    </subcellularLocation>
</comment>
<dbReference type="AlphaFoldDB" id="A0A7C5MWP7"/>
<dbReference type="GO" id="GO:0008233">
    <property type="term" value="F:peptidase activity"/>
    <property type="evidence" value="ECO:0007669"/>
    <property type="project" value="UniProtKB-KW"/>
</dbReference>
<reference evidence="9" key="1">
    <citation type="journal article" date="2020" name="mSystems">
        <title>Genome- and Community-Level Interaction Insights into Carbon Utilization and Element Cycling Functions of Hydrothermarchaeota in Hydrothermal Sediment.</title>
        <authorList>
            <person name="Zhou Z."/>
            <person name="Liu Y."/>
            <person name="Xu W."/>
            <person name="Pan J."/>
            <person name="Luo Z.H."/>
            <person name="Li M."/>
        </authorList>
    </citation>
    <scope>NUCLEOTIDE SEQUENCE [LARGE SCALE GENOMIC DNA]</scope>
    <source>
        <strain evidence="9">HyVt-535</strain>
    </source>
</reference>
<dbReference type="Proteomes" id="UP000886100">
    <property type="component" value="Unassembled WGS sequence"/>
</dbReference>
<comment type="function">
    <text evidence="6">HflC and HflK could encode or regulate a protease.</text>
</comment>
<dbReference type="PRINTS" id="PR00721">
    <property type="entry name" value="STOMATIN"/>
</dbReference>
<dbReference type="SMART" id="SM00244">
    <property type="entry name" value="PHB"/>
    <property type="match status" value="1"/>
</dbReference>
<dbReference type="SUPFAM" id="SSF117892">
    <property type="entry name" value="Band 7/SPFH domain"/>
    <property type="match status" value="1"/>
</dbReference>
<dbReference type="InterPro" id="IPR036013">
    <property type="entry name" value="Band_7/SPFH_dom_sf"/>
</dbReference>
<evidence type="ECO:0000256" key="6">
    <source>
        <dbReference type="RuleBase" id="RU364113"/>
    </source>
</evidence>
<evidence type="ECO:0000259" key="8">
    <source>
        <dbReference type="SMART" id="SM00244"/>
    </source>
</evidence>
<evidence type="ECO:0000256" key="7">
    <source>
        <dbReference type="SAM" id="MobiDB-lite"/>
    </source>
</evidence>
<evidence type="ECO:0000256" key="5">
    <source>
        <dbReference type="ARBA" id="ARBA00023136"/>
    </source>
</evidence>
<gene>
    <name evidence="9" type="primary">hflK</name>
    <name evidence="9" type="ORF">ENJ98_03100</name>
</gene>
<dbReference type="EMBL" id="DROM01000189">
    <property type="protein sequence ID" value="HHH13201.1"/>
    <property type="molecule type" value="Genomic_DNA"/>
</dbReference>
<keyword evidence="9" id="KW-0645">Protease</keyword>
<evidence type="ECO:0000256" key="1">
    <source>
        <dbReference type="ARBA" id="ARBA00004167"/>
    </source>
</evidence>
<name>A0A7C5MWP7_9GAMM</name>
<keyword evidence="5 6" id="KW-0472">Membrane</keyword>
<dbReference type="Pfam" id="PF12221">
    <property type="entry name" value="HflK_N"/>
    <property type="match status" value="1"/>
</dbReference>
<keyword evidence="3 6" id="KW-0812">Transmembrane</keyword>
<comment type="subunit">
    <text evidence="6">HflC and HflK may interact to form a multimeric complex.</text>
</comment>
<dbReference type="InterPro" id="IPR020980">
    <property type="entry name" value="Membrane_HflK_N"/>
</dbReference>
<evidence type="ECO:0000256" key="4">
    <source>
        <dbReference type="ARBA" id="ARBA00022989"/>
    </source>
</evidence>
<dbReference type="InterPro" id="IPR010201">
    <property type="entry name" value="HflK"/>
</dbReference>
<dbReference type="InterPro" id="IPR001972">
    <property type="entry name" value="Stomatin_HflK_fam"/>
</dbReference>
<dbReference type="InterPro" id="IPR001107">
    <property type="entry name" value="Band_7"/>
</dbReference>
<keyword evidence="4 6" id="KW-1133">Transmembrane helix</keyword>
<dbReference type="NCBIfam" id="TIGR01933">
    <property type="entry name" value="hflK"/>
    <property type="match status" value="1"/>
</dbReference>
<sequence length="395" mass="43438">MAWNEPGGNDRDPWGGGGKDQGPPDLDEVVKKLQEKIGGLFGGRRGGGGGSPGGGMKLPRGNRRLILVLVAVVVLVLLGIKGFYIVQPAERGVVQRLGAFYTVTTPGPHLMIPFIDKVTVINVDQVNKFGHRAQMLTRDENIVDITLTVQYRIQDAANFLFRDADPVKTIYNAVESALREVTGKSALDEIITENRSAIAAMVKQNTQKLLDFYQTGLVVTNVNIQDAKPPEEVKDAFDDATRAMADKERVQNQAEAYANDIVPRARGAAARQIEDAKAYTAKVVSEAKGESRRFLALYEEYRKAPEVTRQRLYLDTMQEVLTDTGKVILDVKEGSGNITFLPLDRLLGPSTGKPVPKALPGYESLQAESAAQKVVEEAARKLERTRNVDRARRNR</sequence>
<feature type="region of interest" description="Disordered" evidence="7">
    <location>
        <begin position="1"/>
        <end position="28"/>
    </location>
</feature>
<dbReference type="GO" id="GO:0006508">
    <property type="term" value="P:proteolysis"/>
    <property type="evidence" value="ECO:0007669"/>
    <property type="project" value="UniProtKB-KW"/>
</dbReference>
<organism evidence="9">
    <name type="scientific">Thiolapillus brandeum</name>
    <dbReference type="NCBI Taxonomy" id="1076588"/>
    <lineage>
        <taxon>Bacteria</taxon>
        <taxon>Pseudomonadati</taxon>
        <taxon>Pseudomonadota</taxon>
        <taxon>Gammaproteobacteria</taxon>
        <taxon>Chromatiales</taxon>
        <taxon>Sedimenticolaceae</taxon>
        <taxon>Thiolapillus</taxon>
    </lineage>
</organism>
<evidence type="ECO:0000256" key="3">
    <source>
        <dbReference type="ARBA" id="ARBA00022692"/>
    </source>
</evidence>
<feature type="transmembrane region" description="Helical" evidence="6">
    <location>
        <begin position="65"/>
        <end position="86"/>
    </location>
</feature>
<dbReference type="GO" id="GO:0016020">
    <property type="term" value="C:membrane"/>
    <property type="evidence" value="ECO:0007669"/>
    <property type="project" value="UniProtKB-SubCell"/>
</dbReference>
<dbReference type="PANTHER" id="PTHR43327">
    <property type="entry name" value="STOMATIN-LIKE PROTEIN 2, MITOCHONDRIAL"/>
    <property type="match status" value="1"/>
</dbReference>
<accession>A0A7C5MWP7</accession>
<dbReference type="Pfam" id="PF01145">
    <property type="entry name" value="Band_7"/>
    <property type="match status" value="1"/>
</dbReference>
<dbReference type="Gene3D" id="3.30.479.30">
    <property type="entry name" value="Band 7 domain"/>
    <property type="match status" value="1"/>
</dbReference>
<proteinExistence type="inferred from homology"/>
<protein>
    <recommendedName>
        <fullName evidence="6">Protein HflK</fullName>
    </recommendedName>
</protein>
<evidence type="ECO:0000256" key="2">
    <source>
        <dbReference type="ARBA" id="ARBA00006971"/>
    </source>
</evidence>
<evidence type="ECO:0000313" key="9">
    <source>
        <dbReference type="EMBL" id="HHH13201.1"/>
    </source>
</evidence>
<dbReference type="CDD" id="cd03404">
    <property type="entry name" value="SPFH_HflK"/>
    <property type="match status" value="1"/>
</dbReference>
<feature type="domain" description="Band 7" evidence="8">
    <location>
        <begin position="81"/>
        <end position="241"/>
    </location>
</feature>
<comment type="similarity">
    <text evidence="2 6">Belongs to the band 7/mec-2 family. HflK subfamily.</text>
</comment>
<keyword evidence="9" id="KW-0378">Hydrolase</keyword>